<evidence type="ECO:0000256" key="4">
    <source>
        <dbReference type="ARBA" id="ARBA00022989"/>
    </source>
</evidence>
<accession>A0A0C3Q8F9</accession>
<feature type="domain" description="Ferric oxidoreductase" evidence="10">
    <location>
        <begin position="162"/>
        <end position="278"/>
    </location>
</feature>
<evidence type="ECO:0008006" key="14">
    <source>
        <dbReference type="Google" id="ProtNLM"/>
    </source>
</evidence>
<dbReference type="InterPro" id="IPR013121">
    <property type="entry name" value="Fe_red_NAD-bd_6"/>
</dbReference>
<dbReference type="Gene3D" id="3.40.50.80">
    <property type="entry name" value="Nucleotide-binding domain of ferredoxin-NADP reductase (FNR) module"/>
    <property type="match status" value="1"/>
</dbReference>
<reference evidence="13" key="2">
    <citation type="submission" date="2015-01" db="EMBL/GenBank/DDBJ databases">
        <title>Evolutionary Origins and Diversification of the Mycorrhizal Mutualists.</title>
        <authorList>
            <consortium name="DOE Joint Genome Institute"/>
            <consortium name="Mycorrhizal Genomics Consortium"/>
            <person name="Kohler A."/>
            <person name="Kuo A."/>
            <person name="Nagy L.G."/>
            <person name="Floudas D."/>
            <person name="Copeland A."/>
            <person name="Barry K.W."/>
            <person name="Cichocki N."/>
            <person name="Veneault-Fourrey C."/>
            <person name="LaButti K."/>
            <person name="Lindquist E.A."/>
            <person name="Lipzen A."/>
            <person name="Lundell T."/>
            <person name="Morin E."/>
            <person name="Murat C."/>
            <person name="Riley R."/>
            <person name="Ohm R."/>
            <person name="Sun H."/>
            <person name="Tunlid A."/>
            <person name="Henrissat B."/>
            <person name="Grigoriev I.V."/>
            <person name="Hibbett D.S."/>
            <person name="Martin F."/>
        </authorList>
    </citation>
    <scope>NUCLEOTIDE SEQUENCE [LARGE SCALE GENOMIC DNA]</scope>
    <source>
        <strain evidence="13">MUT 4182</strain>
    </source>
</reference>
<dbReference type="InterPro" id="IPR039261">
    <property type="entry name" value="FNR_nucleotide-bd"/>
</dbReference>
<feature type="transmembrane region" description="Helical" evidence="9">
    <location>
        <begin position="263"/>
        <end position="281"/>
    </location>
</feature>
<dbReference type="CDD" id="cd06186">
    <property type="entry name" value="NOX_Duox_like_FAD_NADP"/>
    <property type="match status" value="1"/>
</dbReference>
<evidence type="ECO:0000259" key="11">
    <source>
        <dbReference type="Pfam" id="PF08030"/>
    </source>
</evidence>
<dbReference type="GO" id="GO:0006879">
    <property type="term" value="P:intracellular iron ion homeostasis"/>
    <property type="evidence" value="ECO:0007669"/>
    <property type="project" value="TreeGrafter"/>
</dbReference>
<dbReference type="AlphaFoldDB" id="A0A0C3Q8F9"/>
<dbReference type="PANTHER" id="PTHR32361">
    <property type="entry name" value="FERRIC/CUPRIC REDUCTASE TRANSMEMBRANE COMPONENT"/>
    <property type="match status" value="1"/>
</dbReference>
<dbReference type="Proteomes" id="UP000054248">
    <property type="component" value="Unassembled WGS sequence"/>
</dbReference>
<dbReference type="HOGENOM" id="CLU_017408_2_0_1"/>
<feature type="domain" description="Ferric reductase NAD binding" evidence="11">
    <location>
        <begin position="461"/>
        <end position="540"/>
    </location>
</feature>
<organism evidence="12 13">
    <name type="scientific">Tulasnella calospora MUT 4182</name>
    <dbReference type="NCBI Taxonomy" id="1051891"/>
    <lineage>
        <taxon>Eukaryota</taxon>
        <taxon>Fungi</taxon>
        <taxon>Dikarya</taxon>
        <taxon>Basidiomycota</taxon>
        <taxon>Agaricomycotina</taxon>
        <taxon>Agaricomycetes</taxon>
        <taxon>Cantharellales</taxon>
        <taxon>Tulasnellaceae</taxon>
        <taxon>Tulasnella</taxon>
    </lineage>
</organism>
<keyword evidence="6" id="KW-0406">Ion transport</keyword>
<evidence type="ECO:0000259" key="10">
    <source>
        <dbReference type="Pfam" id="PF01794"/>
    </source>
</evidence>
<feature type="transmembrane region" description="Helical" evidence="9">
    <location>
        <begin position="132"/>
        <end position="152"/>
    </location>
</feature>
<dbReference type="EMBL" id="KN823169">
    <property type="protein sequence ID" value="KIO20576.1"/>
    <property type="molecule type" value="Genomic_DNA"/>
</dbReference>
<comment type="subcellular location">
    <subcellularLocation>
        <location evidence="1">Membrane</location>
        <topology evidence="1">Multi-pass membrane protein</topology>
    </subcellularLocation>
</comment>
<proteinExistence type="predicted"/>
<dbReference type="STRING" id="1051891.A0A0C3Q8F9"/>
<keyword evidence="4 9" id="KW-1133">Transmembrane helix</keyword>
<keyword evidence="2" id="KW-0813">Transport</keyword>
<dbReference type="Pfam" id="PF01794">
    <property type="entry name" value="Ferric_reduct"/>
    <property type="match status" value="1"/>
</dbReference>
<keyword evidence="5" id="KW-0560">Oxidoreductase</keyword>
<evidence type="ECO:0000256" key="8">
    <source>
        <dbReference type="SAM" id="MobiDB-lite"/>
    </source>
</evidence>
<evidence type="ECO:0000256" key="1">
    <source>
        <dbReference type="ARBA" id="ARBA00004141"/>
    </source>
</evidence>
<keyword evidence="3 9" id="KW-0812">Transmembrane</keyword>
<evidence type="ECO:0000256" key="7">
    <source>
        <dbReference type="ARBA" id="ARBA00023136"/>
    </source>
</evidence>
<dbReference type="SFLD" id="SFLDG01168">
    <property type="entry name" value="Ferric_reductase_subgroup_(FRE"/>
    <property type="match status" value="1"/>
</dbReference>
<evidence type="ECO:0000313" key="12">
    <source>
        <dbReference type="EMBL" id="KIO20576.1"/>
    </source>
</evidence>
<gene>
    <name evidence="12" type="ORF">M407DRAFT_245747</name>
</gene>
<dbReference type="GO" id="GO:0000293">
    <property type="term" value="F:ferric-chelate reductase activity"/>
    <property type="evidence" value="ECO:0007669"/>
    <property type="project" value="TreeGrafter"/>
</dbReference>
<dbReference type="OrthoDB" id="3944240at2759"/>
<evidence type="ECO:0000313" key="13">
    <source>
        <dbReference type="Proteomes" id="UP000054248"/>
    </source>
</evidence>
<dbReference type="InterPro" id="IPR013130">
    <property type="entry name" value="Fe3_Rdtase_TM_dom"/>
</dbReference>
<dbReference type="SUPFAM" id="SSF52343">
    <property type="entry name" value="Ferredoxin reductase-like, C-terminal NADP-linked domain"/>
    <property type="match status" value="1"/>
</dbReference>
<feature type="transmembrane region" description="Helical" evidence="9">
    <location>
        <begin position="200"/>
        <end position="220"/>
    </location>
</feature>
<protein>
    <recommendedName>
        <fullName evidence="14">FAD-binding FR-type domain-containing protein</fullName>
    </recommendedName>
</protein>
<dbReference type="GO" id="GO:0005886">
    <property type="term" value="C:plasma membrane"/>
    <property type="evidence" value="ECO:0007669"/>
    <property type="project" value="TreeGrafter"/>
</dbReference>
<feature type="transmembrane region" description="Helical" evidence="9">
    <location>
        <begin position="164"/>
        <end position="188"/>
    </location>
</feature>
<evidence type="ECO:0000256" key="6">
    <source>
        <dbReference type="ARBA" id="ARBA00023065"/>
    </source>
</evidence>
<dbReference type="SFLD" id="SFLDS00052">
    <property type="entry name" value="Ferric_Reductase_Domain"/>
    <property type="match status" value="1"/>
</dbReference>
<dbReference type="GO" id="GO:0006826">
    <property type="term" value="P:iron ion transport"/>
    <property type="evidence" value="ECO:0007669"/>
    <property type="project" value="TreeGrafter"/>
</dbReference>
<keyword evidence="13" id="KW-1185">Reference proteome</keyword>
<dbReference type="Pfam" id="PF08030">
    <property type="entry name" value="NAD_binding_6"/>
    <property type="match status" value="1"/>
</dbReference>
<keyword evidence="7 9" id="KW-0472">Membrane</keyword>
<sequence>MEGRDLAGAPVPPADFEPLYNSYVTDPIFARRFTWVWVAGTLAVVVLYSPKLLSGLRSGRIWQGWAIYERFNHGYRPLDYEPTEEKGSASRRPGREALGPSPAPVARRLSTLVKGAADFVQLRVIKGLDLDIGQIIVLTAYLVTLLVCVIYQAPLISNSNRAGFLSLAQLPFVFLYAAKSSPLTLLLGRGYEKLNFLHRWAGRALFLTATIHGSLWINFYIRNNQAYILVSEDKERRGEATYALLCLIVLGSLKPVRRYAYNYFYAFHTVVTTAFFISLCYHTPYAVPWVIPPVAFYTFDFLVRLIRMRFKDAYLEAPDNLITLIHIPDVSGGWIAGQHVRIRIFFDGRVFEQHPLSILNAPPTISTFANYPSNEKADFERYGSGIILAARNCGDWSGALNRLARSELPEDKGSAIALLPVSGEHEGHEEMQEFESTEGRRVGVMIDGPFGGPSIDFAQSENVVLISGGSGATFTIGILDDIVGRVVLDRRLGKATGNVRTRKVLFVWCIKSYGAILWFKRQFQAIAKAASDPSLDLEVHFRFFVTCYCSPEDLPPLRNSNVSEAKPVVRDVLREFIGDVVASNSSRGGLAVAASGPERLTSETRNAVADIGPFMASRLGGVELHTEAYCL</sequence>
<feature type="region of interest" description="Disordered" evidence="8">
    <location>
        <begin position="81"/>
        <end position="103"/>
    </location>
</feature>
<evidence type="ECO:0000256" key="5">
    <source>
        <dbReference type="ARBA" id="ARBA00023002"/>
    </source>
</evidence>
<evidence type="ECO:0000256" key="9">
    <source>
        <dbReference type="SAM" id="Phobius"/>
    </source>
</evidence>
<dbReference type="PANTHER" id="PTHR32361:SF9">
    <property type="entry name" value="FERRIC REDUCTASE TRANSMEMBRANE COMPONENT 3-RELATED"/>
    <property type="match status" value="1"/>
</dbReference>
<reference evidence="12 13" key="1">
    <citation type="submission" date="2014-04" db="EMBL/GenBank/DDBJ databases">
        <authorList>
            <consortium name="DOE Joint Genome Institute"/>
            <person name="Kuo A."/>
            <person name="Girlanda M."/>
            <person name="Perotto S."/>
            <person name="Kohler A."/>
            <person name="Nagy L.G."/>
            <person name="Floudas D."/>
            <person name="Copeland A."/>
            <person name="Barry K.W."/>
            <person name="Cichocki N."/>
            <person name="Veneault-Fourrey C."/>
            <person name="LaButti K."/>
            <person name="Lindquist E.A."/>
            <person name="Lipzen A."/>
            <person name="Lundell T."/>
            <person name="Morin E."/>
            <person name="Murat C."/>
            <person name="Sun H."/>
            <person name="Tunlid A."/>
            <person name="Henrissat B."/>
            <person name="Grigoriev I.V."/>
            <person name="Hibbett D.S."/>
            <person name="Martin F."/>
            <person name="Nordberg H.P."/>
            <person name="Cantor M.N."/>
            <person name="Hua S.X."/>
        </authorList>
    </citation>
    <scope>NUCLEOTIDE SEQUENCE [LARGE SCALE GENOMIC DNA]</scope>
    <source>
        <strain evidence="12 13">MUT 4182</strain>
    </source>
</reference>
<dbReference type="GO" id="GO:0015677">
    <property type="term" value="P:copper ion import"/>
    <property type="evidence" value="ECO:0007669"/>
    <property type="project" value="TreeGrafter"/>
</dbReference>
<evidence type="ECO:0000256" key="2">
    <source>
        <dbReference type="ARBA" id="ARBA00022448"/>
    </source>
</evidence>
<dbReference type="InterPro" id="IPR051410">
    <property type="entry name" value="Ferric/Cupric_Reductase"/>
</dbReference>
<name>A0A0C3Q8F9_9AGAM</name>
<evidence type="ECO:0000256" key="3">
    <source>
        <dbReference type="ARBA" id="ARBA00022692"/>
    </source>
</evidence>
<feature type="transmembrane region" description="Helical" evidence="9">
    <location>
        <begin position="28"/>
        <end position="48"/>
    </location>
</feature>